<dbReference type="PIRSF" id="PIRSF002401">
    <property type="entry name" value="GTP_bd_Obg/CgtA"/>
    <property type="match status" value="1"/>
</dbReference>
<feature type="domain" description="Obg" evidence="10">
    <location>
        <begin position="1"/>
        <end position="153"/>
    </location>
</feature>
<dbReference type="SUPFAM" id="SSF52540">
    <property type="entry name" value="P-loop containing nucleoside triphosphate hydrolases"/>
    <property type="match status" value="1"/>
</dbReference>
<dbReference type="FunFam" id="2.70.210.12:FF:000001">
    <property type="entry name" value="GTPase Obg"/>
    <property type="match status" value="1"/>
</dbReference>
<dbReference type="InterPro" id="IPR006074">
    <property type="entry name" value="GTP1-OBG_CS"/>
</dbReference>
<organism evidence="11 12">
    <name type="scientific">Candidatus Roizmanbacteria bacterium RIFCSPHIGHO2_01_FULL_39_8</name>
    <dbReference type="NCBI Taxonomy" id="1802033"/>
    <lineage>
        <taxon>Bacteria</taxon>
        <taxon>Candidatus Roizmaniibacteriota</taxon>
    </lineage>
</organism>
<evidence type="ECO:0000256" key="8">
    <source>
        <dbReference type="SAM" id="MobiDB-lite"/>
    </source>
</evidence>
<comment type="similarity">
    <text evidence="1 7">Belongs to the TRAFAC class OBG-HflX-like GTPase superfamily. OBG GTPase family.</text>
</comment>
<comment type="subunit">
    <text evidence="7">Monomer.</text>
</comment>
<dbReference type="EMBL" id="MFZI01000002">
    <property type="protein sequence ID" value="OGK22253.1"/>
    <property type="molecule type" value="Genomic_DNA"/>
</dbReference>
<comment type="function">
    <text evidence="7">An essential GTPase which binds GTP, GDP and possibly (p)ppGpp with moderate affinity, with high nucleotide exchange rates and a fairly low GTP hydrolysis rate. Plays a role in control of the cell cycle, stress response, ribosome biogenesis and in those bacteria that undergo differentiation, in morphogenesis control.</text>
</comment>
<name>A0A1F7GTN9_9BACT</name>
<dbReference type="Pfam" id="PF01926">
    <property type="entry name" value="MMR_HSR1"/>
    <property type="match status" value="1"/>
</dbReference>
<dbReference type="GO" id="GO:0005737">
    <property type="term" value="C:cytoplasm"/>
    <property type="evidence" value="ECO:0007669"/>
    <property type="project" value="UniProtKB-SubCell"/>
</dbReference>
<proteinExistence type="inferred from homology"/>
<dbReference type="Gene3D" id="2.70.210.12">
    <property type="entry name" value="GTP1/OBG domain"/>
    <property type="match status" value="1"/>
</dbReference>
<keyword evidence="5 7" id="KW-0460">Magnesium</keyword>
<feature type="binding site" evidence="7">
    <location>
        <begin position="202"/>
        <end position="205"/>
    </location>
    <ligand>
        <name>GTP</name>
        <dbReference type="ChEBI" id="CHEBI:37565"/>
    </ligand>
</feature>
<dbReference type="GO" id="GO:0000287">
    <property type="term" value="F:magnesium ion binding"/>
    <property type="evidence" value="ECO:0007669"/>
    <property type="project" value="InterPro"/>
</dbReference>
<evidence type="ECO:0000256" key="4">
    <source>
        <dbReference type="ARBA" id="ARBA00022801"/>
    </source>
</evidence>
<feature type="binding site" evidence="7">
    <location>
        <position position="167"/>
    </location>
    <ligand>
        <name>Mg(2+)</name>
        <dbReference type="ChEBI" id="CHEBI:18420"/>
    </ligand>
</feature>
<evidence type="ECO:0000313" key="11">
    <source>
        <dbReference type="EMBL" id="OGK22253.1"/>
    </source>
</evidence>
<dbReference type="Pfam" id="PF01018">
    <property type="entry name" value="GTP1_OBG"/>
    <property type="match status" value="1"/>
</dbReference>
<evidence type="ECO:0000256" key="6">
    <source>
        <dbReference type="ARBA" id="ARBA00023134"/>
    </source>
</evidence>
<accession>A0A1F7GTN9</accession>
<dbReference type="Proteomes" id="UP000177026">
    <property type="component" value="Unassembled WGS sequence"/>
</dbReference>
<dbReference type="InterPro" id="IPR045086">
    <property type="entry name" value="OBG_GTPase"/>
</dbReference>
<dbReference type="InterPro" id="IPR006169">
    <property type="entry name" value="GTP1_OBG_dom"/>
</dbReference>
<feature type="domain" description="OBG-type G" evidence="9">
    <location>
        <begin position="154"/>
        <end position="313"/>
    </location>
</feature>
<dbReference type="InterPro" id="IPR036726">
    <property type="entry name" value="GTP1_OBG_dom_sf"/>
</dbReference>
<dbReference type="PROSITE" id="PS51883">
    <property type="entry name" value="OBG"/>
    <property type="match status" value="1"/>
</dbReference>
<keyword evidence="6 7" id="KW-0342">GTP-binding</keyword>
<feature type="binding site" evidence="7">
    <location>
        <begin position="297"/>
        <end position="299"/>
    </location>
    <ligand>
        <name>GTP</name>
        <dbReference type="ChEBI" id="CHEBI:37565"/>
    </ligand>
</feature>
<feature type="binding site" evidence="7">
    <location>
        <begin position="160"/>
        <end position="167"/>
    </location>
    <ligand>
        <name>GTP</name>
        <dbReference type="ChEBI" id="CHEBI:37565"/>
    </ligand>
</feature>
<feature type="binding site" evidence="7">
    <location>
        <begin position="269"/>
        <end position="272"/>
    </location>
    <ligand>
        <name>GTP</name>
        <dbReference type="ChEBI" id="CHEBI:37565"/>
    </ligand>
</feature>
<dbReference type="InterPro" id="IPR006073">
    <property type="entry name" value="GTP-bd"/>
</dbReference>
<dbReference type="PANTHER" id="PTHR11702:SF31">
    <property type="entry name" value="MITOCHONDRIAL RIBOSOME-ASSOCIATED GTPASE 2"/>
    <property type="match status" value="1"/>
</dbReference>
<dbReference type="Gene3D" id="3.40.50.300">
    <property type="entry name" value="P-loop containing nucleotide triphosphate hydrolases"/>
    <property type="match status" value="1"/>
</dbReference>
<gene>
    <name evidence="7" type="primary">obg</name>
    <name evidence="11" type="ORF">A2866_02425</name>
</gene>
<comment type="subcellular location">
    <subcellularLocation>
        <location evidence="7">Cytoplasm</location>
    </subcellularLocation>
</comment>
<keyword evidence="2 7" id="KW-0963">Cytoplasm</keyword>
<comment type="cofactor">
    <cofactor evidence="7">
        <name>Mg(2+)</name>
        <dbReference type="ChEBI" id="CHEBI:18420"/>
    </cofactor>
</comment>
<dbReference type="PROSITE" id="PS00905">
    <property type="entry name" value="GTP1_OBG"/>
    <property type="match status" value="1"/>
</dbReference>
<feature type="binding site" evidence="7">
    <location>
        <position position="187"/>
    </location>
    <ligand>
        <name>Mg(2+)</name>
        <dbReference type="ChEBI" id="CHEBI:18420"/>
    </ligand>
</feature>
<feature type="region of interest" description="Disordered" evidence="8">
    <location>
        <begin position="60"/>
        <end position="79"/>
    </location>
</feature>
<evidence type="ECO:0000259" key="9">
    <source>
        <dbReference type="PROSITE" id="PS51710"/>
    </source>
</evidence>
<reference evidence="11 12" key="1">
    <citation type="journal article" date="2016" name="Nat. Commun.">
        <title>Thousands of microbial genomes shed light on interconnected biogeochemical processes in an aquifer system.</title>
        <authorList>
            <person name="Anantharaman K."/>
            <person name="Brown C.T."/>
            <person name="Hug L.A."/>
            <person name="Sharon I."/>
            <person name="Castelle C.J."/>
            <person name="Probst A.J."/>
            <person name="Thomas B.C."/>
            <person name="Singh A."/>
            <person name="Wilkins M.J."/>
            <person name="Karaoz U."/>
            <person name="Brodie E.L."/>
            <person name="Williams K.H."/>
            <person name="Hubbard S.S."/>
            <person name="Banfield J.F."/>
        </authorList>
    </citation>
    <scope>NUCLEOTIDE SEQUENCE [LARGE SCALE GENOMIC DNA]</scope>
</reference>
<dbReference type="InterPro" id="IPR014100">
    <property type="entry name" value="GTP-bd_Obg/CgtA"/>
</dbReference>
<evidence type="ECO:0000256" key="5">
    <source>
        <dbReference type="ARBA" id="ARBA00022842"/>
    </source>
</evidence>
<keyword evidence="4 7" id="KW-0378">Hydrolase</keyword>
<dbReference type="SUPFAM" id="SSF82051">
    <property type="entry name" value="Obg GTP-binding protein N-terminal domain"/>
    <property type="match status" value="1"/>
</dbReference>
<dbReference type="GO" id="GO:0005525">
    <property type="term" value="F:GTP binding"/>
    <property type="evidence" value="ECO:0007669"/>
    <property type="project" value="UniProtKB-UniRule"/>
</dbReference>
<dbReference type="AlphaFoldDB" id="A0A1F7GTN9"/>
<sequence length="313" mass="34034">MFIDEAEITIQGGNGGNGKVAFYAGRKGPSGGNGGKGGNLYFIASSNSKDLKRFREVTKFKTEDGQTGGSNRRLGANGNDTYLQVPLNTTIIDTKTQKEVTLDKRLTKVLICRGGEGGLGNDAFKTPTNRTPRRASPGEKGQEKKVRLILRLLADFGLIGLPNAGKSSLLNELTNANVKTADYPFTTLEPNLGVFSGKILADIPGLIEGASAGVGLGIKFLKHIEKVTLLLHCISVESETMEKDYDTVIEEIAKYNKEILKKRNIILLTKIDLVSPTELEKKIKIAEKLNPEVIPVSIYDQDSLDQLKKILAF</sequence>
<comment type="caution">
    <text evidence="11">The sequence shown here is derived from an EMBL/GenBank/DDBJ whole genome shotgun (WGS) entry which is preliminary data.</text>
</comment>
<dbReference type="HAMAP" id="MF_01454">
    <property type="entry name" value="GTPase_Obg"/>
    <property type="match status" value="1"/>
</dbReference>
<feature type="region of interest" description="Disordered" evidence="8">
    <location>
        <begin position="121"/>
        <end position="142"/>
    </location>
</feature>
<evidence type="ECO:0000256" key="2">
    <source>
        <dbReference type="ARBA" id="ARBA00022490"/>
    </source>
</evidence>
<keyword evidence="7" id="KW-0479">Metal-binding</keyword>
<dbReference type="NCBIfam" id="NF008956">
    <property type="entry name" value="PRK12299.1"/>
    <property type="match status" value="1"/>
</dbReference>
<dbReference type="InterPro" id="IPR027417">
    <property type="entry name" value="P-loop_NTPase"/>
</dbReference>
<protein>
    <recommendedName>
        <fullName evidence="7">GTPase Obg</fullName>
        <ecNumber evidence="7">3.6.5.-</ecNumber>
    </recommendedName>
    <alternativeName>
        <fullName evidence="7">GTP-binding protein Obg</fullName>
    </alternativeName>
</protein>
<dbReference type="InterPro" id="IPR031167">
    <property type="entry name" value="G_OBG"/>
</dbReference>
<evidence type="ECO:0000256" key="3">
    <source>
        <dbReference type="ARBA" id="ARBA00022741"/>
    </source>
</evidence>
<feature type="binding site" evidence="7">
    <location>
        <begin position="185"/>
        <end position="189"/>
    </location>
    <ligand>
        <name>GTP</name>
        <dbReference type="ChEBI" id="CHEBI:37565"/>
    </ligand>
</feature>
<dbReference type="PROSITE" id="PS51710">
    <property type="entry name" value="G_OBG"/>
    <property type="match status" value="1"/>
</dbReference>
<dbReference type="GO" id="GO:0042254">
    <property type="term" value="P:ribosome biogenesis"/>
    <property type="evidence" value="ECO:0007669"/>
    <property type="project" value="UniProtKB-UniRule"/>
</dbReference>
<dbReference type="EC" id="3.6.5.-" evidence="7"/>
<dbReference type="PANTHER" id="PTHR11702">
    <property type="entry name" value="DEVELOPMENTALLY REGULATED GTP-BINDING PROTEIN-RELATED"/>
    <property type="match status" value="1"/>
</dbReference>
<evidence type="ECO:0000256" key="1">
    <source>
        <dbReference type="ARBA" id="ARBA00007699"/>
    </source>
</evidence>
<keyword evidence="3 7" id="KW-0547">Nucleotide-binding</keyword>
<dbReference type="CDD" id="cd01898">
    <property type="entry name" value="Obg"/>
    <property type="match status" value="1"/>
</dbReference>
<dbReference type="NCBIfam" id="TIGR02729">
    <property type="entry name" value="Obg_CgtA"/>
    <property type="match status" value="1"/>
</dbReference>
<evidence type="ECO:0000256" key="7">
    <source>
        <dbReference type="HAMAP-Rule" id="MF_01454"/>
    </source>
</evidence>
<evidence type="ECO:0000259" key="10">
    <source>
        <dbReference type="PROSITE" id="PS51883"/>
    </source>
</evidence>
<dbReference type="PRINTS" id="PR00326">
    <property type="entry name" value="GTP1OBG"/>
</dbReference>
<dbReference type="GO" id="GO:0003924">
    <property type="term" value="F:GTPase activity"/>
    <property type="evidence" value="ECO:0007669"/>
    <property type="project" value="UniProtKB-UniRule"/>
</dbReference>
<evidence type="ECO:0000313" key="12">
    <source>
        <dbReference type="Proteomes" id="UP000177026"/>
    </source>
</evidence>